<proteinExistence type="predicted"/>
<dbReference type="SUPFAM" id="SSF52402">
    <property type="entry name" value="Adenine nucleotide alpha hydrolases-like"/>
    <property type="match status" value="1"/>
</dbReference>
<keyword evidence="7" id="KW-1185">Reference proteome</keyword>
<dbReference type="Gene3D" id="3.60.20.10">
    <property type="entry name" value="Glutamine Phosphoribosylpyrophosphate, subunit 1, domain 1"/>
    <property type="match status" value="1"/>
</dbReference>
<dbReference type="Proteomes" id="UP000738402">
    <property type="component" value="Unassembled WGS sequence"/>
</dbReference>
<keyword evidence="2" id="KW-0061">Asparagine biosynthesis</keyword>
<dbReference type="PROSITE" id="PS51278">
    <property type="entry name" value="GATASE_TYPE_2"/>
    <property type="match status" value="1"/>
</dbReference>
<organism evidence="5 8">
    <name type="scientific">Ogataea haglerorum</name>
    <dbReference type="NCBI Taxonomy" id="1937702"/>
    <lineage>
        <taxon>Eukaryota</taxon>
        <taxon>Fungi</taxon>
        <taxon>Dikarya</taxon>
        <taxon>Ascomycota</taxon>
        <taxon>Saccharomycotina</taxon>
        <taxon>Pichiomycetes</taxon>
        <taxon>Pichiales</taxon>
        <taxon>Pichiaceae</taxon>
        <taxon>Ogataea</taxon>
    </lineage>
</organism>
<evidence type="ECO:0000259" key="4">
    <source>
        <dbReference type="PROSITE" id="PS51278"/>
    </source>
</evidence>
<gene>
    <name evidence="5" type="ORF">KL933_000916</name>
    <name evidence="6" type="ORF">KL946_001582</name>
</gene>
<accession>A0AAN6D8C0</accession>
<feature type="domain" description="Glutamine amidotransferase type-2" evidence="4">
    <location>
        <begin position="2"/>
        <end position="194"/>
    </location>
</feature>
<dbReference type="EMBL" id="JAHLUH010000002">
    <property type="protein sequence ID" value="KAG7729836.1"/>
    <property type="molecule type" value="Genomic_DNA"/>
</dbReference>
<evidence type="ECO:0000256" key="2">
    <source>
        <dbReference type="ARBA" id="ARBA00022888"/>
    </source>
</evidence>
<evidence type="ECO:0000313" key="8">
    <source>
        <dbReference type="Proteomes" id="UP000738402"/>
    </source>
</evidence>
<dbReference type="PANTHER" id="PTHR45937:SF1">
    <property type="entry name" value="ASPARAGINE SYNTHETASE DOMAIN-CONTAINING PROTEIN 1"/>
    <property type="match status" value="1"/>
</dbReference>
<dbReference type="InterPro" id="IPR001962">
    <property type="entry name" value="Asn_synthase"/>
</dbReference>
<dbReference type="Pfam" id="PF13537">
    <property type="entry name" value="GATase_7"/>
    <property type="match status" value="1"/>
</dbReference>
<dbReference type="InterPro" id="IPR017932">
    <property type="entry name" value="GATase_2_dom"/>
</dbReference>
<dbReference type="GO" id="GO:0006529">
    <property type="term" value="P:asparagine biosynthetic process"/>
    <property type="evidence" value="ECO:0007669"/>
    <property type="project" value="UniProtKB-KW"/>
</dbReference>
<evidence type="ECO:0000313" key="5">
    <source>
        <dbReference type="EMBL" id="KAG7729836.1"/>
    </source>
</evidence>
<dbReference type="PANTHER" id="PTHR45937">
    <property type="entry name" value="ASPARAGINE SYNTHETASE DOMAIN-CONTAINING PROTEIN 1"/>
    <property type="match status" value="1"/>
</dbReference>
<evidence type="ECO:0000313" key="7">
    <source>
        <dbReference type="Proteomes" id="UP000697297"/>
    </source>
</evidence>
<dbReference type="CDD" id="cd01991">
    <property type="entry name" value="Asn_synthase_B_C"/>
    <property type="match status" value="1"/>
</dbReference>
<dbReference type="AlphaFoldDB" id="A0AAN6D8C0"/>
<dbReference type="Proteomes" id="UP000697297">
    <property type="component" value="Unassembled WGS sequence"/>
</dbReference>
<reference evidence="5 7" key="1">
    <citation type="journal article" date="2021" name="G3 (Bethesda)">
        <title>Genomic diversity, chromosomal rearrangements, and interspecies hybridization in the ogataea polymorpha species complex.</title>
        <authorList>
            <person name="Hanson S.J."/>
            <person name="Cinneide E.O."/>
            <person name="Salzberg L.I."/>
            <person name="Wolfe K.H."/>
            <person name="McGowan J."/>
            <person name="Fitzpatrick D.A."/>
            <person name="Matlin K."/>
        </authorList>
    </citation>
    <scope>NUCLEOTIDE SEQUENCE</scope>
    <source>
        <strain evidence="6">81-436-3</strain>
        <strain evidence="5">83-405-1</strain>
    </source>
</reference>
<dbReference type="InterPro" id="IPR029055">
    <property type="entry name" value="Ntn_hydrolases_N"/>
</dbReference>
<dbReference type="Gene3D" id="3.40.50.620">
    <property type="entry name" value="HUPs"/>
    <property type="match status" value="1"/>
</dbReference>
<keyword evidence="1" id="KW-0028">Amino-acid biosynthesis</keyword>
<dbReference type="SUPFAM" id="SSF56235">
    <property type="entry name" value="N-terminal nucleophile aminohydrolases (Ntn hydrolases)"/>
    <property type="match status" value="1"/>
</dbReference>
<keyword evidence="3" id="KW-0315">Glutamine amidotransferase</keyword>
<name>A0AAN6D8C0_9ASCO</name>
<dbReference type="InterPro" id="IPR051857">
    <property type="entry name" value="Asn_synthetase_domain"/>
</dbReference>
<evidence type="ECO:0000256" key="3">
    <source>
        <dbReference type="ARBA" id="ARBA00022962"/>
    </source>
</evidence>
<comment type="caution">
    <text evidence="5">The sequence shown here is derived from an EMBL/GenBank/DDBJ whole genome shotgun (WGS) entry which is preliminary data.</text>
</comment>
<dbReference type="EMBL" id="JAHLUN010000003">
    <property type="protein sequence ID" value="KAG7767483.1"/>
    <property type="molecule type" value="Genomic_DNA"/>
</dbReference>
<evidence type="ECO:0000313" key="6">
    <source>
        <dbReference type="EMBL" id="KAG7767483.1"/>
    </source>
</evidence>
<dbReference type="InterPro" id="IPR014729">
    <property type="entry name" value="Rossmann-like_a/b/a_fold"/>
</dbReference>
<protein>
    <recommendedName>
        <fullName evidence="4">Glutamine amidotransferase type-2 domain-containing protein</fullName>
    </recommendedName>
</protein>
<evidence type="ECO:0000256" key="1">
    <source>
        <dbReference type="ARBA" id="ARBA00022605"/>
    </source>
</evidence>
<dbReference type="GO" id="GO:0004066">
    <property type="term" value="F:asparagine synthase (glutamine-hydrolyzing) activity"/>
    <property type="evidence" value="ECO:0007669"/>
    <property type="project" value="InterPro"/>
</dbReference>
<sequence>MCGILWHFQSRIDARPTTQREKGDSYDALFEQMVPLVRSRGLDSLQYFKKEIDQGTITEFSSVLSIRAPLTPQPMVRGNFSLQYNGELYNQEIENNDLEFIYQTLVKSKFDVISTIGQLDGEFSYCITNMDTKKVFFGKDLLGRKSLGYMLDENQLYISSCPPAKAQNAWFECACATVYEYDMKTGKLVTIDFESSECLPCPDFVQQTNEPLNLMKLHDLLASSVRKRVRTISPTHKSSSSVAILFSGGLDCTLLAALAAAELGPDTTIDLLNVSFCNPRTSTKPADTPDRLLAIRSWKGLQQLYPKVNFQLVEVDVPYEEYLEHRSKVIRLIYPNDTEMDLSIAIAFYFAARGIGNLILPNGTREPYESTCRVLLSGLGADELFGGYTRHERIFTSLSNQIKRQVSGKPPNNTTENDWNTLIKRLIEELQLDLSNLYTRNLSRDDKVISCWSKEVRYPFLDKRFVEYATREVRCEDKLRMDRTNGEIVRKFALRELARHLGLRFVEQEPKRAIQFGSRSAKIDPGTGKVKGTDRLV</sequence>
<dbReference type="Pfam" id="PF00733">
    <property type="entry name" value="Asn_synthase"/>
    <property type="match status" value="1"/>
</dbReference>